<dbReference type="CDD" id="cd19086">
    <property type="entry name" value="AKR_AKR11C1"/>
    <property type="match status" value="1"/>
</dbReference>
<dbReference type="EMBL" id="PCTS01000007">
    <property type="protein sequence ID" value="PIP86726.1"/>
    <property type="molecule type" value="Genomic_DNA"/>
</dbReference>
<comment type="caution">
    <text evidence="3">The sequence shown here is derived from an EMBL/GenBank/DDBJ whole genome shotgun (WGS) entry which is preliminary data.</text>
</comment>
<protein>
    <submittedName>
        <fullName evidence="3">Aldo/keto reductase</fullName>
    </submittedName>
</protein>
<organism evidence="3 4">
    <name type="scientific">Candidatus Campbellbacteria bacterium CG22_combo_CG10-13_8_21_14_all_43_18</name>
    <dbReference type="NCBI Taxonomy" id="1974530"/>
    <lineage>
        <taxon>Bacteria</taxon>
        <taxon>Candidatus Campbelliibacteriota</taxon>
    </lineage>
</organism>
<dbReference type="Proteomes" id="UP000231276">
    <property type="component" value="Unassembled WGS sequence"/>
</dbReference>
<dbReference type="InterPro" id="IPR050523">
    <property type="entry name" value="AKR_Detox_Biosynth"/>
</dbReference>
<gene>
    <name evidence="3" type="ORF">COW82_00485</name>
</gene>
<feature type="domain" description="NADP-dependent oxidoreductase" evidence="2">
    <location>
        <begin position="16"/>
        <end position="291"/>
    </location>
</feature>
<evidence type="ECO:0000313" key="4">
    <source>
        <dbReference type="Proteomes" id="UP000231276"/>
    </source>
</evidence>
<dbReference type="InterPro" id="IPR023210">
    <property type="entry name" value="NADP_OxRdtase_dom"/>
</dbReference>
<evidence type="ECO:0000259" key="2">
    <source>
        <dbReference type="Pfam" id="PF00248"/>
    </source>
</evidence>
<dbReference type="PANTHER" id="PTHR43364">
    <property type="entry name" value="NADH-SPECIFIC METHYLGLYOXAL REDUCTASE-RELATED"/>
    <property type="match status" value="1"/>
</dbReference>
<accession>A0A2H0DX31</accession>
<evidence type="ECO:0000313" key="3">
    <source>
        <dbReference type="EMBL" id="PIP86726.1"/>
    </source>
</evidence>
<name>A0A2H0DX31_9BACT</name>
<dbReference type="PANTHER" id="PTHR43364:SF4">
    <property type="entry name" value="NAD(P)-LINKED OXIDOREDUCTASE SUPERFAMILY PROTEIN"/>
    <property type="match status" value="1"/>
</dbReference>
<dbReference type="GO" id="GO:0016491">
    <property type="term" value="F:oxidoreductase activity"/>
    <property type="evidence" value="ECO:0007669"/>
    <property type="project" value="UniProtKB-KW"/>
</dbReference>
<keyword evidence="1" id="KW-0560">Oxidoreductase</keyword>
<reference evidence="3 4" key="1">
    <citation type="submission" date="2017-09" db="EMBL/GenBank/DDBJ databases">
        <title>Depth-based differentiation of microbial function through sediment-hosted aquifers and enrichment of novel symbionts in the deep terrestrial subsurface.</title>
        <authorList>
            <person name="Probst A.J."/>
            <person name="Ladd B."/>
            <person name="Jarett J.K."/>
            <person name="Geller-Mcgrath D.E."/>
            <person name="Sieber C.M."/>
            <person name="Emerson J.B."/>
            <person name="Anantharaman K."/>
            <person name="Thomas B.C."/>
            <person name="Malmstrom R."/>
            <person name="Stieglmeier M."/>
            <person name="Klingl A."/>
            <person name="Woyke T."/>
            <person name="Ryan C.M."/>
            <person name="Banfield J.F."/>
        </authorList>
    </citation>
    <scope>NUCLEOTIDE SEQUENCE [LARGE SCALE GENOMIC DNA]</scope>
    <source>
        <strain evidence="3">CG22_combo_CG10-13_8_21_14_all_43_18</strain>
    </source>
</reference>
<dbReference type="SUPFAM" id="SSF51430">
    <property type="entry name" value="NAD(P)-linked oxidoreductase"/>
    <property type="match status" value="1"/>
</dbReference>
<dbReference type="InterPro" id="IPR036812">
    <property type="entry name" value="NAD(P)_OxRdtase_dom_sf"/>
</dbReference>
<proteinExistence type="predicted"/>
<dbReference type="Pfam" id="PF00248">
    <property type="entry name" value="Aldo_ket_red"/>
    <property type="match status" value="1"/>
</dbReference>
<evidence type="ECO:0000256" key="1">
    <source>
        <dbReference type="ARBA" id="ARBA00023002"/>
    </source>
</evidence>
<dbReference type="AlphaFoldDB" id="A0A2H0DX31"/>
<sequence length="293" mass="33655">MIYKQLGTTDLNVSVIGLGTWQLCGEWGKKFTTDEVSEILKTVESVGINLLDTAECYGNHLSESLIGSFLKRNRSNWILATKFGHAYKGLLDVEDRWSSTEVKQQLEDSLSVLGTDYVDIYQFHSGDDKVFDNDELWGALEKEKRIGKIRYLGISISEDLVLRGDLNQIYKAKERGVDIIQVRYNWLHREAEKKLIPECAKLELGILARQPLAYGYLSGKYDDRSQFPENDVRHWLKKDNFSKEINSIEELRKRLGHSVDMAKWSVEWCLKNKNVDSVLVGCKTVEQVENVTK</sequence>
<dbReference type="Gene3D" id="3.20.20.100">
    <property type="entry name" value="NADP-dependent oxidoreductase domain"/>
    <property type="match status" value="1"/>
</dbReference>
<dbReference type="GO" id="GO:0005829">
    <property type="term" value="C:cytosol"/>
    <property type="evidence" value="ECO:0007669"/>
    <property type="project" value="TreeGrafter"/>
</dbReference>